<dbReference type="InterPro" id="IPR001222">
    <property type="entry name" value="Znf_TFIIS"/>
</dbReference>
<keyword evidence="3" id="KW-0862">Zinc</keyword>
<evidence type="ECO:0000256" key="3">
    <source>
        <dbReference type="ARBA" id="ARBA00022833"/>
    </source>
</evidence>
<keyword evidence="1" id="KW-0479">Metal-binding</keyword>
<gene>
    <name evidence="6" type="ORF">LCPAC406_02700</name>
</gene>
<evidence type="ECO:0000313" key="6">
    <source>
        <dbReference type="EMBL" id="QBK93956.1"/>
    </source>
</evidence>
<evidence type="ECO:0000256" key="1">
    <source>
        <dbReference type="ARBA" id="ARBA00022723"/>
    </source>
</evidence>
<dbReference type="GO" id="GO:0003676">
    <property type="term" value="F:nucleic acid binding"/>
    <property type="evidence" value="ECO:0007669"/>
    <property type="project" value="InterPro"/>
</dbReference>
<dbReference type="PROSITE" id="PS51133">
    <property type="entry name" value="ZF_TFIIS_2"/>
    <property type="match status" value="1"/>
</dbReference>
<organism evidence="6">
    <name type="scientific">Pithovirus LCPAC406</name>
    <dbReference type="NCBI Taxonomy" id="2506599"/>
    <lineage>
        <taxon>Viruses</taxon>
        <taxon>Pithoviruses</taxon>
    </lineage>
</organism>
<sequence length="135" mass="15966">MEHRFQLDDIFEGDDEIINFILLNVEFQKPEWIYELKYLIREIGYTEALEYIKTSKDPRCLFMNSQPMKEYNLNIFKEKIDAVRKDVIVEGVFTCKNEKCKSKRTTASSRQTRSADEAATVTVVCHVCQTTWKMH</sequence>
<protein>
    <submittedName>
        <fullName evidence="6">Transcription factor S-II</fullName>
    </submittedName>
</protein>
<keyword evidence="2 4" id="KW-0863">Zinc-finger</keyword>
<evidence type="ECO:0000256" key="2">
    <source>
        <dbReference type="ARBA" id="ARBA00022771"/>
    </source>
</evidence>
<evidence type="ECO:0000256" key="4">
    <source>
        <dbReference type="PROSITE-ProRule" id="PRU00472"/>
    </source>
</evidence>
<dbReference type="SUPFAM" id="SSF57783">
    <property type="entry name" value="Zinc beta-ribbon"/>
    <property type="match status" value="1"/>
</dbReference>
<feature type="domain" description="TFIIS-type" evidence="5">
    <location>
        <begin position="91"/>
        <end position="133"/>
    </location>
</feature>
<name>A0A481ZEA3_9VIRU</name>
<accession>A0A481ZEA3</accession>
<dbReference type="Pfam" id="PF01096">
    <property type="entry name" value="Zn_ribbon_TFIIS"/>
    <property type="match status" value="1"/>
</dbReference>
<evidence type="ECO:0000259" key="5">
    <source>
        <dbReference type="PROSITE" id="PS51133"/>
    </source>
</evidence>
<dbReference type="EMBL" id="MK500608">
    <property type="protein sequence ID" value="QBK93956.1"/>
    <property type="molecule type" value="Genomic_DNA"/>
</dbReference>
<dbReference type="Gene3D" id="2.20.25.10">
    <property type="match status" value="1"/>
</dbReference>
<reference evidence="6" key="1">
    <citation type="journal article" date="2019" name="MBio">
        <title>Virus Genomes from Deep Sea Sediments Expand the Ocean Megavirome and Support Independent Origins of Viral Gigantism.</title>
        <authorList>
            <person name="Backstrom D."/>
            <person name="Yutin N."/>
            <person name="Jorgensen S.L."/>
            <person name="Dharamshi J."/>
            <person name="Homa F."/>
            <person name="Zaremba-Niedwiedzka K."/>
            <person name="Spang A."/>
            <person name="Wolf Y.I."/>
            <person name="Koonin E.V."/>
            <person name="Ettema T.J."/>
        </authorList>
    </citation>
    <scope>NUCLEOTIDE SEQUENCE</scope>
</reference>
<dbReference type="SMART" id="SM00440">
    <property type="entry name" value="ZnF_C2C2"/>
    <property type="match status" value="1"/>
</dbReference>
<dbReference type="GO" id="GO:0008270">
    <property type="term" value="F:zinc ion binding"/>
    <property type="evidence" value="ECO:0007669"/>
    <property type="project" value="UniProtKB-KW"/>
</dbReference>
<proteinExistence type="predicted"/>
<dbReference type="GO" id="GO:0006351">
    <property type="term" value="P:DNA-templated transcription"/>
    <property type="evidence" value="ECO:0007669"/>
    <property type="project" value="InterPro"/>
</dbReference>